<dbReference type="Proteomes" id="UP000033491">
    <property type="component" value="Unassembled WGS sequence"/>
</dbReference>
<proteinExistence type="predicted"/>
<sequence>MPQDNEAENIKKMLAGKPYTHDGLTEFDGLPPMDPHPRTSGKPRMSDKDYQALLDEFERRQNNKK</sequence>
<dbReference type="STRING" id="216463.VC81_03800"/>
<reference evidence="2 4" key="1">
    <citation type="submission" date="2015-03" db="EMBL/GenBank/DDBJ databases">
        <authorList>
            <person name="Zheng J."/>
            <person name="Ganezle M."/>
        </authorList>
    </citation>
    <scope>NUCLEOTIDE SEQUENCE [LARGE SCALE GENOMIC DNA]</scope>
    <source>
        <strain evidence="2 4">LP38</strain>
    </source>
</reference>
<dbReference type="AlphaFoldDB" id="A0A0F3RS80"/>
<name>A0A0F3RS80_9LACO</name>
<evidence type="ECO:0000313" key="3">
    <source>
        <dbReference type="EMBL" id="KJW13596.1"/>
    </source>
</evidence>
<feature type="region of interest" description="Disordered" evidence="1">
    <location>
        <begin position="1"/>
        <end position="49"/>
    </location>
</feature>
<dbReference type="EMBL" id="JZCR01000006">
    <property type="protein sequence ID" value="KJW13596.1"/>
    <property type="molecule type" value="Genomic_DNA"/>
</dbReference>
<gene>
    <name evidence="3" type="ORF">VC81_03800</name>
    <name evidence="2" type="ORF">VC81_06315</name>
</gene>
<dbReference type="PATRIC" id="fig|216463.3.peg.2594"/>
<dbReference type="EMBL" id="JZCR01000014">
    <property type="protein sequence ID" value="KJW12858.1"/>
    <property type="molecule type" value="Genomic_DNA"/>
</dbReference>
<dbReference type="OrthoDB" id="2327970at2"/>
<evidence type="ECO:0000313" key="4">
    <source>
        <dbReference type="Proteomes" id="UP000033491"/>
    </source>
</evidence>
<evidence type="ECO:0000313" key="2">
    <source>
        <dbReference type="EMBL" id="KJW12858.1"/>
    </source>
</evidence>
<comment type="caution">
    <text evidence="2">The sequence shown here is derived from an EMBL/GenBank/DDBJ whole genome shotgun (WGS) entry which is preliminary data.</text>
</comment>
<dbReference type="RefSeq" id="WP_045806818.1">
    <property type="nucleotide sequence ID" value="NZ_JZCR01000006.1"/>
</dbReference>
<accession>A0A0F3RS80</accession>
<evidence type="ECO:0000256" key="1">
    <source>
        <dbReference type="SAM" id="MobiDB-lite"/>
    </source>
</evidence>
<organism evidence="2 4">
    <name type="scientific">Levilactobacillus spicheri</name>
    <dbReference type="NCBI Taxonomy" id="216463"/>
    <lineage>
        <taxon>Bacteria</taxon>
        <taxon>Bacillati</taxon>
        <taxon>Bacillota</taxon>
        <taxon>Bacilli</taxon>
        <taxon>Lactobacillales</taxon>
        <taxon>Lactobacillaceae</taxon>
        <taxon>Levilactobacillus</taxon>
    </lineage>
</organism>
<protein>
    <submittedName>
        <fullName evidence="2">Uncharacterized protein</fullName>
    </submittedName>
</protein>